<reference evidence="1 2" key="1">
    <citation type="submission" date="2020-08" db="EMBL/GenBank/DDBJ databases">
        <title>A Genomic Blueprint of the Chicken Gut Microbiome.</title>
        <authorList>
            <person name="Gilroy R."/>
            <person name="Ravi A."/>
            <person name="Getino M."/>
            <person name="Pursley I."/>
            <person name="Horton D.L."/>
            <person name="Alikhan N.-F."/>
            <person name="Baker D."/>
            <person name="Gharbi K."/>
            <person name="Hall N."/>
            <person name="Watson M."/>
            <person name="Adriaenssens E.M."/>
            <person name="Foster-Nyarko E."/>
            <person name="Jarju S."/>
            <person name="Secka A."/>
            <person name="Antonio M."/>
            <person name="Oren A."/>
            <person name="Chaudhuri R."/>
            <person name="La Ragione R.M."/>
            <person name="Hildebrand F."/>
            <person name="Pallen M.J."/>
        </authorList>
    </citation>
    <scope>NUCLEOTIDE SEQUENCE [LARGE SCALE GENOMIC DNA]</scope>
    <source>
        <strain evidence="1 2">Sa5YUA1</strain>
    </source>
</reference>
<comment type="caution">
    <text evidence="1">The sequence shown here is derived from an EMBL/GenBank/DDBJ whole genome shotgun (WGS) entry which is preliminary data.</text>
</comment>
<proteinExistence type="predicted"/>
<name>A0ABR8QVC5_9BACI</name>
<protein>
    <recommendedName>
        <fullName evidence="3">Transposase</fullName>
    </recommendedName>
</protein>
<evidence type="ECO:0000313" key="1">
    <source>
        <dbReference type="EMBL" id="MBD7939497.1"/>
    </source>
</evidence>
<gene>
    <name evidence="1" type="ORF">H9655_20865</name>
</gene>
<evidence type="ECO:0000313" key="2">
    <source>
        <dbReference type="Proteomes" id="UP000657931"/>
    </source>
</evidence>
<sequence>MGKKGRGSYKLWLLEVKEEPLEYRQKAARNGREHALEISPEKVQLT</sequence>
<dbReference type="EMBL" id="JACSQT010000018">
    <property type="protein sequence ID" value="MBD7939497.1"/>
    <property type="molecule type" value="Genomic_DNA"/>
</dbReference>
<dbReference type="Proteomes" id="UP000657931">
    <property type="component" value="Unassembled WGS sequence"/>
</dbReference>
<keyword evidence="2" id="KW-1185">Reference proteome</keyword>
<dbReference type="RefSeq" id="WP_191817162.1">
    <property type="nucleotide sequence ID" value="NZ_JACSQT010000018.1"/>
</dbReference>
<organism evidence="1 2">
    <name type="scientific">Cytobacillus stercorigallinarum</name>
    <dbReference type="NCBI Taxonomy" id="2762240"/>
    <lineage>
        <taxon>Bacteria</taxon>
        <taxon>Bacillati</taxon>
        <taxon>Bacillota</taxon>
        <taxon>Bacilli</taxon>
        <taxon>Bacillales</taxon>
        <taxon>Bacillaceae</taxon>
        <taxon>Cytobacillus</taxon>
    </lineage>
</organism>
<accession>A0ABR8QVC5</accession>
<evidence type="ECO:0008006" key="3">
    <source>
        <dbReference type="Google" id="ProtNLM"/>
    </source>
</evidence>